<dbReference type="SUPFAM" id="SSF53850">
    <property type="entry name" value="Periplasmic binding protein-like II"/>
    <property type="match status" value="1"/>
</dbReference>
<dbReference type="GO" id="GO:0055052">
    <property type="term" value="C:ATP-binding cassette (ABC) transporter complex, substrate-binding subunit-containing"/>
    <property type="evidence" value="ECO:0007669"/>
    <property type="project" value="TreeGrafter"/>
</dbReference>
<dbReference type="InterPro" id="IPR006059">
    <property type="entry name" value="SBP"/>
</dbReference>
<evidence type="ECO:0000256" key="3">
    <source>
        <dbReference type="ARBA" id="ARBA00022729"/>
    </source>
</evidence>
<dbReference type="Proteomes" id="UP000178367">
    <property type="component" value="Unassembled WGS sequence"/>
</dbReference>
<evidence type="ECO:0000256" key="2">
    <source>
        <dbReference type="ARBA" id="ARBA00022448"/>
    </source>
</evidence>
<evidence type="ECO:0000256" key="1">
    <source>
        <dbReference type="ARBA" id="ARBA00008520"/>
    </source>
</evidence>
<evidence type="ECO:0008006" key="6">
    <source>
        <dbReference type="Google" id="ProtNLM"/>
    </source>
</evidence>
<dbReference type="AlphaFoldDB" id="A0A1F5SGG0"/>
<organism evidence="4 5">
    <name type="scientific">Candidatus Falkowbacteria bacterium RIFOXYA2_FULL_47_19</name>
    <dbReference type="NCBI Taxonomy" id="1797994"/>
    <lineage>
        <taxon>Bacteria</taxon>
        <taxon>Candidatus Falkowiibacteriota</taxon>
    </lineage>
</organism>
<dbReference type="PANTHER" id="PTHR30061">
    <property type="entry name" value="MALTOSE-BINDING PERIPLASMIC PROTEIN"/>
    <property type="match status" value="1"/>
</dbReference>
<accession>A0A1F5SGG0</accession>
<evidence type="ECO:0000313" key="5">
    <source>
        <dbReference type="Proteomes" id="UP000178367"/>
    </source>
</evidence>
<dbReference type="GO" id="GO:1901982">
    <property type="term" value="F:maltose binding"/>
    <property type="evidence" value="ECO:0007669"/>
    <property type="project" value="TreeGrafter"/>
</dbReference>
<keyword evidence="3" id="KW-0732">Signal</keyword>
<sequence>MLNRKAKLSILSLVLVFVLFSGFGCRCVSREVQEKMQPIKLTYWRVWDGPDAFAEILDRYRALHPFITIEYRKLRYDEFEQALIEAFAADRGPDIFSIQNTWIRKYKEMDLLAPMPASITMAYPVVKGSIKKEVVTELRTTPSISLKQLKADFIDVVYKDVVINEFDERVGAYVEKVYGLPLFIDTLAVYYNNDLFNNAGITTPPAYWNREFQQDVKKLTKQDNKGQIIQSGVALGGGDNVDRSSDILSILMMQNGTEMINDRGSVMFSQRPADFENKNIIPGLDALRFYVDFSNPAKEVYCWNNNLGNSMDMFLQNKLAMMFGYAYMMPQIRADAPKLKFSVAELPQIEGNPQNTNFANYWAEVVSRKSRYSSEAWDFVQFITRAEQAKSYLAQAKKPPALRALVDEMKEDKEIGVFVGQTLTAESWYRGVDANAAEAIMREMIDDVVTGKKTLEDALKLGAQKVQQTINKKE</sequence>
<evidence type="ECO:0000313" key="4">
    <source>
        <dbReference type="EMBL" id="OGF25790.1"/>
    </source>
</evidence>
<dbReference type="EMBL" id="MFGB01000020">
    <property type="protein sequence ID" value="OGF25790.1"/>
    <property type="molecule type" value="Genomic_DNA"/>
</dbReference>
<comment type="caution">
    <text evidence="4">The sequence shown here is derived from an EMBL/GenBank/DDBJ whole genome shotgun (WGS) entry which is preliminary data.</text>
</comment>
<keyword evidence="2" id="KW-0813">Transport</keyword>
<dbReference type="Pfam" id="PF01547">
    <property type="entry name" value="SBP_bac_1"/>
    <property type="match status" value="1"/>
</dbReference>
<comment type="similarity">
    <text evidence="1">Belongs to the bacterial solute-binding protein 1 family.</text>
</comment>
<proteinExistence type="inferred from homology"/>
<reference evidence="4 5" key="1">
    <citation type="journal article" date="2016" name="Nat. Commun.">
        <title>Thousands of microbial genomes shed light on interconnected biogeochemical processes in an aquifer system.</title>
        <authorList>
            <person name="Anantharaman K."/>
            <person name="Brown C.T."/>
            <person name="Hug L.A."/>
            <person name="Sharon I."/>
            <person name="Castelle C.J."/>
            <person name="Probst A.J."/>
            <person name="Thomas B.C."/>
            <person name="Singh A."/>
            <person name="Wilkins M.J."/>
            <person name="Karaoz U."/>
            <person name="Brodie E.L."/>
            <person name="Williams K.H."/>
            <person name="Hubbard S.S."/>
            <person name="Banfield J.F."/>
        </authorList>
    </citation>
    <scope>NUCLEOTIDE SEQUENCE [LARGE SCALE GENOMIC DNA]</scope>
</reference>
<gene>
    <name evidence="4" type="ORF">A2227_01145</name>
</gene>
<name>A0A1F5SGG0_9BACT</name>
<dbReference type="GO" id="GO:0042956">
    <property type="term" value="P:maltodextrin transmembrane transport"/>
    <property type="evidence" value="ECO:0007669"/>
    <property type="project" value="TreeGrafter"/>
</dbReference>
<dbReference type="PROSITE" id="PS51257">
    <property type="entry name" value="PROKAR_LIPOPROTEIN"/>
    <property type="match status" value="1"/>
</dbReference>
<dbReference type="Gene3D" id="3.40.190.10">
    <property type="entry name" value="Periplasmic binding protein-like II"/>
    <property type="match status" value="1"/>
</dbReference>
<protein>
    <recommendedName>
        <fullName evidence="6">ABC transporter substrate-binding protein</fullName>
    </recommendedName>
</protein>
<dbReference type="STRING" id="1797994.A2227_01145"/>
<dbReference type="PANTHER" id="PTHR30061:SF50">
    <property type="entry name" value="MALTOSE_MALTODEXTRIN-BINDING PERIPLASMIC PROTEIN"/>
    <property type="match status" value="1"/>
</dbReference>
<dbReference type="GO" id="GO:0015768">
    <property type="term" value="P:maltose transport"/>
    <property type="evidence" value="ECO:0007669"/>
    <property type="project" value="TreeGrafter"/>
</dbReference>